<evidence type="ECO:0000313" key="7">
    <source>
        <dbReference type="EMBL" id="PJM74430.1"/>
    </source>
</evidence>
<evidence type="ECO:0000256" key="4">
    <source>
        <dbReference type="ARBA" id="ARBA00023136"/>
    </source>
</evidence>
<dbReference type="GO" id="GO:0012505">
    <property type="term" value="C:endomembrane system"/>
    <property type="evidence" value="ECO:0007669"/>
    <property type="project" value="UniProtKB-SubCell"/>
</dbReference>
<keyword evidence="4 5" id="KW-0472">Membrane</keyword>
<gene>
    <name evidence="7" type="ORF">CSQ87_10080</name>
</gene>
<keyword evidence="2 5" id="KW-0812">Transmembrane</keyword>
<keyword evidence="8" id="KW-1185">Reference proteome</keyword>
<dbReference type="Proteomes" id="UP000231451">
    <property type="component" value="Unassembled WGS sequence"/>
</dbReference>
<dbReference type="Pfam" id="PF02656">
    <property type="entry name" value="DUF202"/>
    <property type="match status" value="1"/>
</dbReference>
<dbReference type="AlphaFoldDB" id="A0A2M9HC93"/>
<feature type="transmembrane region" description="Helical" evidence="5">
    <location>
        <begin position="117"/>
        <end position="138"/>
    </location>
</feature>
<dbReference type="EMBL" id="PEBK01000013">
    <property type="protein sequence ID" value="PJM74430.1"/>
    <property type="molecule type" value="Genomic_DNA"/>
</dbReference>
<feature type="transmembrane region" description="Helical" evidence="5">
    <location>
        <begin position="51"/>
        <end position="68"/>
    </location>
</feature>
<dbReference type="InterPro" id="IPR003807">
    <property type="entry name" value="DUF202"/>
</dbReference>
<name>A0A2M9HC93_9BIFI</name>
<dbReference type="RefSeq" id="WP_100513754.1">
    <property type="nucleotide sequence ID" value="NZ_PEBK01000013.1"/>
</dbReference>
<proteinExistence type="predicted"/>
<evidence type="ECO:0000256" key="1">
    <source>
        <dbReference type="ARBA" id="ARBA00004127"/>
    </source>
</evidence>
<sequence length="156" mass="16838">MVGNDGVRRGDVVDKGLQIERTRLSWKRTVLNMTVFSILALRILPMCYATWGLIVGVIGVAITAIACMEYRRRSSFYTVWFVHVDAIRKTASKPDDDPVRAITLPTRERLGSDGSGLLAIAAGISICSVICLLLALFVPSAGPSVISSLVSAFAPN</sequence>
<evidence type="ECO:0000256" key="3">
    <source>
        <dbReference type="ARBA" id="ARBA00022989"/>
    </source>
</evidence>
<evidence type="ECO:0000256" key="5">
    <source>
        <dbReference type="SAM" id="Phobius"/>
    </source>
</evidence>
<protein>
    <recommendedName>
        <fullName evidence="6">DUF202 domain-containing protein</fullName>
    </recommendedName>
</protein>
<keyword evidence="3 5" id="KW-1133">Transmembrane helix</keyword>
<dbReference type="OrthoDB" id="3701077at2"/>
<evidence type="ECO:0000259" key="6">
    <source>
        <dbReference type="Pfam" id="PF02656"/>
    </source>
</evidence>
<accession>A0A2M9HC93</accession>
<feature type="domain" description="DUF202" evidence="6">
    <location>
        <begin position="14"/>
        <end position="74"/>
    </location>
</feature>
<organism evidence="7 8">
    <name type="scientific">Bifidobacterium simiarum</name>
    <dbReference type="NCBI Taxonomy" id="2045441"/>
    <lineage>
        <taxon>Bacteria</taxon>
        <taxon>Bacillati</taxon>
        <taxon>Actinomycetota</taxon>
        <taxon>Actinomycetes</taxon>
        <taxon>Bifidobacteriales</taxon>
        <taxon>Bifidobacteriaceae</taxon>
        <taxon>Bifidobacterium</taxon>
    </lineage>
</organism>
<evidence type="ECO:0000313" key="8">
    <source>
        <dbReference type="Proteomes" id="UP000231451"/>
    </source>
</evidence>
<comment type="subcellular location">
    <subcellularLocation>
        <location evidence="1">Endomembrane system</location>
        <topology evidence="1">Multi-pass membrane protein</topology>
    </subcellularLocation>
</comment>
<comment type="caution">
    <text evidence="7">The sequence shown here is derived from an EMBL/GenBank/DDBJ whole genome shotgun (WGS) entry which is preliminary data.</text>
</comment>
<evidence type="ECO:0000256" key="2">
    <source>
        <dbReference type="ARBA" id="ARBA00022692"/>
    </source>
</evidence>
<reference evidence="7 8" key="1">
    <citation type="submission" date="2017-10" db="EMBL/GenBank/DDBJ databases">
        <title>Draft genome sequences of strains TRE 1, TRE 9, TRE H and TRI 7, isolated from tamarins, belonging to four potential novel Bifidobacterium species.</title>
        <authorList>
            <person name="Mattarelli P."/>
            <person name="Modesto M."/>
            <person name="Puglisi E."/>
            <person name="Morelli L."/>
            <person name="Spezio C."/>
            <person name="Bonetti A."/>
            <person name="Sandri C."/>
        </authorList>
    </citation>
    <scope>NUCLEOTIDE SEQUENCE [LARGE SCALE GENOMIC DNA]</scope>
    <source>
        <strain evidence="8">TRI7</strain>
    </source>
</reference>